<keyword evidence="2" id="KW-1185">Reference proteome</keyword>
<dbReference type="EMBL" id="QRBI01000131">
    <property type="protein sequence ID" value="RMC02822.1"/>
    <property type="molecule type" value="Genomic_DNA"/>
</dbReference>
<evidence type="ECO:0000313" key="1">
    <source>
        <dbReference type="EMBL" id="RMC02822.1"/>
    </source>
</evidence>
<sequence length="131" mass="14675">MPTGLEMKNSIAVQNATAIQRSTENNGESVPVQRRKGDLRKASLETPFFTKKRIQKINSFASRANKSVIHASQLLTTACPNCSRSYYSHSIVAFLHRSSSFMLQDPQLYHVQTDTLEARSPLSHGLGWEKP</sequence>
<comment type="caution">
    <text evidence="1">The sequence shown here is derived from an EMBL/GenBank/DDBJ whole genome shotgun (WGS) entry which is preliminary data.</text>
</comment>
<organism evidence="1 2">
    <name type="scientific">Hirundo rustica rustica</name>
    <dbReference type="NCBI Taxonomy" id="333673"/>
    <lineage>
        <taxon>Eukaryota</taxon>
        <taxon>Metazoa</taxon>
        <taxon>Chordata</taxon>
        <taxon>Craniata</taxon>
        <taxon>Vertebrata</taxon>
        <taxon>Euteleostomi</taxon>
        <taxon>Archelosauria</taxon>
        <taxon>Archosauria</taxon>
        <taxon>Dinosauria</taxon>
        <taxon>Saurischia</taxon>
        <taxon>Theropoda</taxon>
        <taxon>Coelurosauria</taxon>
        <taxon>Aves</taxon>
        <taxon>Neognathae</taxon>
        <taxon>Neoaves</taxon>
        <taxon>Telluraves</taxon>
        <taxon>Australaves</taxon>
        <taxon>Passeriformes</taxon>
        <taxon>Sylvioidea</taxon>
        <taxon>Hirundinidae</taxon>
        <taxon>Hirundo</taxon>
    </lineage>
</organism>
<name>A0A3M0JP83_HIRRU</name>
<dbReference type="Proteomes" id="UP000269221">
    <property type="component" value="Unassembled WGS sequence"/>
</dbReference>
<accession>A0A3M0JP83</accession>
<evidence type="ECO:0000313" key="2">
    <source>
        <dbReference type="Proteomes" id="UP000269221"/>
    </source>
</evidence>
<dbReference type="AlphaFoldDB" id="A0A3M0JP83"/>
<reference evidence="1 2" key="1">
    <citation type="submission" date="2018-07" db="EMBL/GenBank/DDBJ databases">
        <title>A high quality draft genome assembly of the barn swallow (H. rustica rustica).</title>
        <authorList>
            <person name="Formenti G."/>
            <person name="Chiara M."/>
            <person name="Poveda L."/>
            <person name="Francoijs K.-J."/>
            <person name="Bonisoli-Alquati A."/>
            <person name="Canova L."/>
            <person name="Gianfranceschi L."/>
            <person name="Horner D.S."/>
            <person name="Saino N."/>
        </authorList>
    </citation>
    <scope>NUCLEOTIDE SEQUENCE [LARGE SCALE GENOMIC DNA]</scope>
    <source>
        <strain evidence="1">Chelidonia</strain>
        <tissue evidence="1">Blood</tissue>
    </source>
</reference>
<proteinExistence type="predicted"/>
<protein>
    <submittedName>
        <fullName evidence="1">Uncharacterized protein</fullName>
    </submittedName>
</protein>
<gene>
    <name evidence="1" type="ORF">DUI87_20013</name>
</gene>